<comment type="caution">
    <text evidence="2">The sequence shown here is derived from an EMBL/GenBank/DDBJ whole genome shotgun (WGS) entry which is preliminary data.</text>
</comment>
<dbReference type="Gene3D" id="3.50.50.60">
    <property type="entry name" value="FAD/NAD(P)-binding domain"/>
    <property type="match status" value="1"/>
</dbReference>
<accession>A0A6M1T634</accession>
<evidence type="ECO:0000313" key="2">
    <source>
        <dbReference type="EMBL" id="NGP88093.1"/>
    </source>
</evidence>
<dbReference type="EMBL" id="JAALLS010000007">
    <property type="protein sequence ID" value="NGP88093.1"/>
    <property type="molecule type" value="Genomic_DNA"/>
</dbReference>
<dbReference type="InterPro" id="IPR036188">
    <property type="entry name" value="FAD/NAD-bd_sf"/>
</dbReference>
<keyword evidence="1" id="KW-1133">Transmembrane helix</keyword>
<dbReference type="RefSeq" id="WP_165267475.1">
    <property type="nucleotide sequence ID" value="NZ_JAALLS010000007.1"/>
</dbReference>
<dbReference type="AlphaFoldDB" id="A0A6M1T634"/>
<evidence type="ECO:0000313" key="3">
    <source>
        <dbReference type="Proteomes" id="UP000479132"/>
    </source>
</evidence>
<name>A0A6M1T634_9BACT</name>
<evidence type="ECO:0000256" key="1">
    <source>
        <dbReference type="SAM" id="Phobius"/>
    </source>
</evidence>
<keyword evidence="1" id="KW-0812">Transmembrane</keyword>
<dbReference type="Pfam" id="PF05834">
    <property type="entry name" value="Lycopene_cycl"/>
    <property type="match status" value="1"/>
</dbReference>
<reference evidence="2 3" key="1">
    <citation type="submission" date="2020-02" db="EMBL/GenBank/DDBJ databases">
        <title>Aliifodinibius halophilus 2W32, complete genome.</title>
        <authorList>
            <person name="Li Y."/>
            <person name="Wu S."/>
        </authorList>
    </citation>
    <scope>NUCLEOTIDE SEQUENCE [LARGE SCALE GENOMIC DNA]</scope>
    <source>
        <strain evidence="2 3">2W32</strain>
    </source>
</reference>
<proteinExistence type="predicted"/>
<keyword evidence="3" id="KW-1185">Reference proteome</keyword>
<evidence type="ECO:0008006" key="4">
    <source>
        <dbReference type="Google" id="ProtNLM"/>
    </source>
</evidence>
<sequence>MTHHYDYIIAGAGAAGLSLAWHLLRSPLRDKKILIVDSDLEPKNEKTWCFWDSNTPPFEDTIYKTWNQVELSVFGDHVVRSLNEYPYYCLRSIDFKMKVFDAIKSAKHITLLESEIEELHTTSGNATLETAEHSYTAEYIFQSCFTPQEHQQSTPRYPLLQHFLGWEIESQKAIFDASTFTLMDFDDTISDELAFMYLLPWTSRTGLIEYTVFSDQLLEKEAYEEKISLYLNNRFGLQSINYNIRRREFGKIPMQDRPYMPWYKPHILNIGTVGGRTKPSTGYTFKRIQQQVKNIVDDLLSEGQPTGHPPSLKRYRAYDLWLLQIIHDHPKEARRVFSHLFKNNTIDEVFRFLGEETTLLQDLKIMNSVPYLPFLRAIWETRNRLLKI</sequence>
<keyword evidence="1" id="KW-0472">Membrane</keyword>
<protein>
    <recommendedName>
        <fullName evidence="4">Lycopene cyclase</fullName>
    </recommendedName>
</protein>
<feature type="transmembrane region" description="Helical" evidence="1">
    <location>
        <begin position="6"/>
        <end position="24"/>
    </location>
</feature>
<dbReference type="Proteomes" id="UP000479132">
    <property type="component" value="Unassembled WGS sequence"/>
</dbReference>
<gene>
    <name evidence="2" type="ORF">G3569_06985</name>
</gene>
<organism evidence="2 3">
    <name type="scientific">Fodinibius halophilus</name>
    <dbReference type="NCBI Taxonomy" id="1736908"/>
    <lineage>
        <taxon>Bacteria</taxon>
        <taxon>Pseudomonadati</taxon>
        <taxon>Balneolota</taxon>
        <taxon>Balneolia</taxon>
        <taxon>Balneolales</taxon>
        <taxon>Balneolaceae</taxon>
        <taxon>Fodinibius</taxon>
    </lineage>
</organism>
<dbReference type="SUPFAM" id="SSF51905">
    <property type="entry name" value="FAD/NAD(P)-binding domain"/>
    <property type="match status" value="1"/>
</dbReference>